<evidence type="ECO:0000256" key="1">
    <source>
        <dbReference type="SAM" id="MobiDB-lite"/>
    </source>
</evidence>
<reference evidence="2 3" key="1">
    <citation type="submission" date="2022-01" db="EMBL/GenBank/DDBJ databases">
        <authorList>
            <person name="Xiong W."/>
            <person name="Schranz E."/>
        </authorList>
    </citation>
    <scope>NUCLEOTIDE SEQUENCE [LARGE SCALE GENOMIC DNA]</scope>
</reference>
<proteinExistence type="predicted"/>
<dbReference type="AlphaFoldDB" id="A0AAU9LC37"/>
<evidence type="ECO:0000313" key="3">
    <source>
        <dbReference type="Proteomes" id="UP001157418"/>
    </source>
</evidence>
<keyword evidence="3" id="KW-1185">Reference proteome</keyword>
<feature type="compositionally biased region" description="Acidic residues" evidence="1">
    <location>
        <begin position="107"/>
        <end position="120"/>
    </location>
</feature>
<evidence type="ECO:0000313" key="2">
    <source>
        <dbReference type="EMBL" id="CAH1413543.1"/>
    </source>
</evidence>
<gene>
    <name evidence="2" type="ORF">LVIROSA_LOCUS1502</name>
</gene>
<name>A0AAU9LC37_9ASTR</name>
<sequence length="152" mass="17330">MFIHHEGKIESSVVVIDQPTKHLSPSPKIEFHLSFPSSGCNRIGFLIIGYNLSMIFQIIKVFDLCVSRFEFDGGELLRDCPLEYLLTHLSYNILLNLMSVKYMTKDEGDDVESGEDEDETCLTGQSKNSSQKMKSYDRVSSCPYPYVNEEKT</sequence>
<feature type="compositionally biased region" description="Polar residues" evidence="1">
    <location>
        <begin position="122"/>
        <end position="133"/>
    </location>
</feature>
<accession>A0AAU9LC37</accession>
<protein>
    <submittedName>
        <fullName evidence="2">Uncharacterized protein</fullName>
    </submittedName>
</protein>
<organism evidence="2 3">
    <name type="scientific">Lactuca virosa</name>
    <dbReference type="NCBI Taxonomy" id="75947"/>
    <lineage>
        <taxon>Eukaryota</taxon>
        <taxon>Viridiplantae</taxon>
        <taxon>Streptophyta</taxon>
        <taxon>Embryophyta</taxon>
        <taxon>Tracheophyta</taxon>
        <taxon>Spermatophyta</taxon>
        <taxon>Magnoliopsida</taxon>
        <taxon>eudicotyledons</taxon>
        <taxon>Gunneridae</taxon>
        <taxon>Pentapetalae</taxon>
        <taxon>asterids</taxon>
        <taxon>campanulids</taxon>
        <taxon>Asterales</taxon>
        <taxon>Asteraceae</taxon>
        <taxon>Cichorioideae</taxon>
        <taxon>Cichorieae</taxon>
        <taxon>Lactucinae</taxon>
        <taxon>Lactuca</taxon>
    </lineage>
</organism>
<feature type="region of interest" description="Disordered" evidence="1">
    <location>
        <begin position="106"/>
        <end position="152"/>
    </location>
</feature>
<comment type="caution">
    <text evidence="2">The sequence shown here is derived from an EMBL/GenBank/DDBJ whole genome shotgun (WGS) entry which is preliminary data.</text>
</comment>
<dbReference type="EMBL" id="CAKMRJ010000001">
    <property type="protein sequence ID" value="CAH1413543.1"/>
    <property type="molecule type" value="Genomic_DNA"/>
</dbReference>
<dbReference type="Proteomes" id="UP001157418">
    <property type="component" value="Unassembled WGS sequence"/>
</dbReference>